<evidence type="ECO:0000313" key="7">
    <source>
        <dbReference type="EMBL" id="MBM7633969.1"/>
    </source>
</evidence>
<name>A0ABS2PEW1_9BACL</name>
<comment type="subcellular location">
    <subcellularLocation>
        <location evidence="1">Endomembrane system</location>
    </subcellularLocation>
</comment>
<dbReference type="RefSeq" id="WP_204698704.1">
    <property type="nucleotide sequence ID" value="NZ_JAFBEC010000008.1"/>
</dbReference>
<protein>
    <submittedName>
        <fullName evidence="7">Uncharacterized membrane protein YheB (UPF0754 family)</fullName>
    </submittedName>
</protein>
<comment type="caution">
    <text evidence="7">The sequence shown here is derived from an EMBL/GenBank/DDBJ whole genome shotgun (WGS) entry which is preliminary data.</text>
</comment>
<dbReference type="PANTHER" id="PTHR35791:SF1">
    <property type="entry name" value="UPF0754 MEMBRANE PROTEIN YHEB"/>
    <property type="match status" value="1"/>
</dbReference>
<accession>A0ABS2PEW1</accession>
<keyword evidence="8" id="KW-1185">Reference proteome</keyword>
<keyword evidence="3 6" id="KW-0812">Transmembrane</keyword>
<evidence type="ECO:0000256" key="2">
    <source>
        <dbReference type="ARBA" id="ARBA00008053"/>
    </source>
</evidence>
<comment type="similarity">
    <text evidence="2">Belongs to the UPF0754 family.</text>
</comment>
<organism evidence="7 8">
    <name type="scientific">Geomicrobium sediminis</name>
    <dbReference type="NCBI Taxonomy" id="1347788"/>
    <lineage>
        <taxon>Bacteria</taxon>
        <taxon>Bacillati</taxon>
        <taxon>Bacillota</taxon>
        <taxon>Bacilli</taxon>
        <taxon>Bacillales</taxon>
        <taxon>Geomicrobium</taxon>
    </lineage>
</organism>
<reference evidence="7 8" key="1">
    <citation type="submission" date="2021-01" db="EMBL/GenBank/DDBJ databases">
        <title>Genomic Encyclopedia of Type Strains, Phase IV (KMG-IV): sequencing the most valuable type-strain genomes for metagenomic binning, comparative biology and taxonomic classification.</title>
        <authorList>
            <person name="Goeker M."/>
        </authorList>
    </citation>
    <scope>NUCLEOTIDE SEQUENCE [LARGE SCALE GENOMIC DNA]</scope>
    <source>
        <strain evidence="7 8">DSM 25540</strain>
    </source>
</reference>
<dbReference type="EMBL" id="JAFBEC010000008">
    <property type="protein sequence ID" value="MBM7633969.1"/>
    <property type="molecule type" value="Genomic_DNA"/>
</dbReference>
<dbReference type="Pfam" id="PF04286">
    <property type="entry name" value="DUF445"/>
    <property type="match status" value="1"/>
</dbReference>
<evidence type="ECO:0000256" key="4">
    <source>
        <dbReference type="ARBA" id="ARBA00022989"/>
    </source>
</evidence>
<feature type="transmembrane region" description="Helical" evidence="6">
    <location>
        <begin position="359"/>
        <end position="379"/>
    </location>
</feature>
<sequence length="380" mass="43783">MNGVIIILFSMTLAGIIGLVTNIIAISMLFRPYKTLYIGKKKVPLTPGLIPKRQKEIAEHLGKVVMNHLLTADGLEQKFTNPAFQQEVSNWAKDSIHKWLQTEERSIAALVQEYDSSVELEEWVYTKLETIVHERVNDWLEQNRHLTLAELLPEEVTKGAHEKVPVVTEWAFERLESYLNSDEGRAQFLRVVRQFLERQGSFVQMLGSFVKPDRIIERLYPEVVRAMTSSDIRQWVTTKMQSELTEQANKPLHDWLDHEDTKGIQNTLITYTLERLPIDKLIHRPVNEWNTFINLQWIERIVTASVSKSSSVLQRKLPSMLEFLNLEEVVAEQVNAFSVERLEAIVLDISRREFRMIKYLGGVLGAVIGLVQGIVLVMLI</sequence>
<feature type="transmembrane region" description="Helical" evidence="6">
    <location>
        <begin position="6"/>
        <end position="30"/>
    </location>
</feature>
<evidence type="ECO:0000256" key="3">
    <source>
        <dbReference type="ARBA" id="ARBA00022692"/>
    </source>
</evidence>
<evidence type="ECO:0000313" key="8">
    <source>
        <dbReference type="Proteomes" id="UP000741863"/>
    </source>
</evidence>
<dbReference type="PANTHER" id="PTHR35791">
    <property type="entry name" value="UPF0754 MEMBRANE PROTEIN YHEB"/>
    <property type="match status" value="1"/>
</dbReference>
<proteinExistence type="inferred from homology"/>
<gene>
    <name evidence="7" type="ORF">JOD17_003065</name>
</gene>
<evidence type="ECO:0000256" key="5">
    <source>
        <dbReference type="ARBA" id="ARBA00023136"/>
    </source>
</evidence>
<keyword evidence="5 6" id="KW-0472">Membrane</keyword>
<evidence type="ECO:0000256" key="6">
    <source>
        <dbReference type="SAM" id="Phobius"/>
    </source>
</evidence>
<dbReference type="Proteomes" id="UP000741863">
    <property type="component" value="Unassembled WGS sequence"/>
</dbReference>
<keyword evidence="4 6" id="KW-1133">Transmembrane helix</keyword>
<dbReference type="InterPro" id="IPR007383">
    <property type="entry name" value="DUF445"/>
</dbReference>
<evidence type="ECO:0000256" key="1">
    <source>
        <dbReference type="ARBA" id="ARBA00004308"/>
    </source>
</evidence>